<gene>
    <name evidence="2" type="ORF">C2E20_7747</name>
</gene>
<dbReference type="SMART" id="SM00271">
    <property type="entry name" value="DnaJ"/>
    <property type="match status" value="1"/>
</dbReference>
<dbReference type="InterPro" id="IPR001623">
    <property type="entry name" value="DnaJ_domain"/>
</dbReference>
<reference evidence="2 3" key="1">
    <citation type="journal article" date="2018" name="Plant J.">
        <title>Genome sequences of Chlorella sorokiniana UTEX 1602 and Micractinium conductrix SAG 241.80: implications to maltose excretion by a green alga.</title>
        <authorList>
            <person name="Arriola M.B."/>
            <person name="Velmurugan N."/>
            <person name="Zhang Y."/>
            <person name="Plunkett M.H."/>
            <person name="Hondzo H."/>
            <person name="Barney B.M."/>
        </authorList>
    </citation>
    <scope>NUCLEOTIDE SEQUENCE [LARGE SCALE GENOMIC DNA]</scope>
    <source>
        <strain evidence="2 3">SAG 241.80</strain>
    </source>
</reference>
<dbReference type="STRING" id="554055.A0A2P6V3L5"/>
<name>A0A2P6V3L5_9CHLO</name>
<dbReference type="SUPFAM" id="SSF46565">
    <property type="entry name" value="Chaperone J-domain"/>
    <property type="match status" value="1"/>
</dbReference>
<dbReference type="Pfam" id="PF00226">
    <property type="entry name" value="DnaJ"/>
    <property type="match status" value="1"/>
</dbReference>
<dbReference type="InterPro" id="IPR050817">
    <property type="entry name" value="DjlA_DnaK_co-chaperone"/>
</dbReference>
<dbReference type="EMBL" id="LHPF02000034">
    <property type="protein sequence ID" value="PSC68691.1"/>
    <property type="molecule type" value="Genomic_DNA"/>
</dbReference>
<dbReference type="Proteomes" id="UP000239649">
    <property type="component" value="Unassembled WGS sequence"/>
</dbReference>
<accession>A0A2P6V3L5</accession>
<dbReference type="PANTHER" id="PTHR24074">
    <property type="entry name" value="CO-CHAPERONE PROTEIN DJLA"/>
    <property type="match status" value="1"/>
</dbReference>
<feature type="domain" description="J" evidence="1">
    <location>
        <begin position="2"/>
        <end position="79"/>
    </location>
</feature>
<evidence type="ECO:0000313" key="3">
    <source>
        <dbReference type="Proteomes" id="UP000239649"/>
    </source>
</evidence>
<organism evidence="2 3">
    <name type="scientific">Micractinium conductrix</name>
    <dbReference type="NCBI Taxonomy" id="554055"/>
    <lineage>
        <taxon>Eukaryota</taxon>
        <taxon>Viridiplantae</taxon>
        <taxon>Chlorophyta</taxon>
        <taxon>core chlorophytes</taxon>
        <taxon>Trebouxiophyceae</taxon>
        <taxon>Chlorellales</taxon>
        <taxon>Chlorellaceae</taxon>
        <taxon>Chlorella clade</taxon>
        <taxon>Micractinium</taxon>
    </lineage>
</organism>
<proteinExistence type="predicted"/>
<dbReference type="Gene3D" id="1.10.287.110">
    <property type="entry name" value="DnaJ domain"/>
    <property type="match status" value="1"/>
</dbReference>
<dbReference type="InterPro" id="IPR036869">
    <property type="entry name" value="J_dom_sf"/>
</dbReference>
<dbReference type="AlphaFoldDB" id="A0A2P6V3L5"/>
<evidence type="ECO:0000259" key="1">
    <source>
        <dbReference type="PROSITE" id="PS50076"/>
    </source>
</evidence>
<dbReference type="PRINTS" id="PR00625">
    <property type="entry name" value="JDOMAIN"/>
</dbReference>
<protein>
    <submittedName>
        <fullName evidence="2">Chaperone dnaJ 72</fullName>
    </submittedName>
</protein>
<keyword evidence="3" id="KW-1185">Reference proteome</keyword>
<dbReference type="PROSITE" id="PS50076">
    <property type="entry name" value="DNAJ_2"/>
    <property type="match status" value="1"/>
</dbReference>
<dbReference type="CDD" id="cd06257">
    <property type="entry name" value="DnaJ"/>
    <property type="match status" value="1"/>
</dbReference>
<sequence length="217" mass="22728">MDAWAVLGVQPGASKTDIKKAFRLKAKAHHPDMHATASDGVKAAHDAAFRTLNEAYQQLMDGSVRVRQRPSAAAYGRAGYTGAAAGQRAGGGYSGAYNPFDSYHGSGTGGSYSGWRQYQRRGGLDFRAAFRAFTSISRAEAAATAALGLLLAGGALLLEDASQALWAAHNQGKLFEGIQEDVQWRKQQKEDAAAAAAAGQGHKRNVKGGGEASCVVC</sequence>
<comment type="caution">
    <text evidence="2">The sequence shown here is derived from an EMBL/GenBank/DDBJ whole genome shotgun (WGS) entry which is preliminary data.</text>
</comment>
<evidence type="ECO:0000313" key="2">
    <source>
        <dbReference type="EMBL" id="PSC68691.1"/>
    </source>
</evidence>
<dbReference type="OrthoDB" id="514735at2759"/>